<comment type="caution">
    <text evidence="2">The sequence shown here is derived from an EMBL/GenBank/DDBJ whole genome shotgun (WGS) entry which is preliminary data.</text>
</comment>
<name>A0A934Q4L9_9BURK</name>
<dbReference type="Pfam" id="PF21006">
    <property type="entry name" value="NHase_beta_N"/>
    <property type="match status" value="1"/>
</dbReference>
<gene>
    <name evidence="2" type="ORF">I8E28_19595</name>
</gene>
<dbReference type="Proteomes" id="UP000617041">
    <property type="component" value="Unassembled WGS sequence"/>
</dbReference>
<dbReference type="InterPro" id="IPR008990">
    <property type="entry name" value="Elect_transpt_acc-like_dom_sf"/>
</dbReference>
<feature type="domain" description="Nitrile hydratase beta subunit-like N-terminal" evidence="1">
    <location>
        <begin position="15"/>
        <end position="100"/>
    </location>
</feature>
<dbReference type="EMBL" id="JAEDAO010000001">
    <property type="protein sequence ID" value="MBK0394818.1"/>
    <property type="molecule type" value="Genomic_DNA"/>
</dbReference>
<dbReference type="Gene3D" id="1.10.472.20">
    <property type="entry name" value="Nitrile hydratase, beta subunit"/>
    <property type="match status" value="1"/>
</dbReference>
<organism evidence="2 3">
    <name type="scientific">Ramlibacter algicola</name>
    <dbReference type="NCBI Taxonomy" id="2795217"/>
    <lineage>
        <taxon>Bacteria</taxon>
        <taxon>Pseudomonadati</taxon>
        <taxon>Pseudomonadota</taxon>
        <taxon>Betaproteobacteria</taxon>
        <taxon>Burkholderiales</taxon>
        <taxon>Comamonadaceae</taxon>
        <taxon>Ramlibacter</taxon>
    </lineage>
</organism>
<dbReference type="InterPro" id="IPR042262">
    <property type="entry name" value="CN_hydtase_beta_C"/>
</dbReference>
<sequence>MSSSALPEVPGIPCDAEGPVFGAPWQAQAFAMAVALNARGVFTWPEWAQVFGEHIKSSPAQPDEDPGDAYYRQWLAALEDIVKRKGATDARELHRWQHAWEHAAERTPHGAAIEVQAGDFH</sequence>
<dbReference type="RefSeq" id="WP_200789903.1">
    <property type="nucleotide sequence ID" value="NZ_JAEDAO010000001.1"/>
</dbReference>
<protein>
    <submittedName>
        <fullName evidence="2">Nitrile hydratase accessory protein</fullName>
    </submittedName>
</protein>
<dbReference type="NCBIfam" id="TIGR03889">
    <property type="entry name" value="nitrile_acc"/>
    <property type="match status" value="1"/>
</dbReference>
<evidence type="ECO:0000313" key="2">
    <source>
        <dbReference type="EMBL" id="MBK0394818.1"/>
    </source>
</evidence>
<dbReference type="SUPFAM" id="SSF50090">
    <property type="entry name" value="Electron transport accessory proteins"/>
    <property type="match status" value="1"/>
</dbReference>
<dbReference type="InterPro" id="IPR049054">
    <property type="entry name" value="CN_hydtase_beta-like_N"/>
</dbReference>
<reference evidence="2" key="1">
    <citation type="submission" date="2020-12" db="EMBL/GenBank/DDBJ databases">
        <title>Ramlibacter sp. nov., isolated from a freshwater alga, Cryptomonas.</title>
        <authorList>
            <person name="Kim H.M."/>
            <person name="Jeon C.O."/>
        </authorList>
    </citation>
    <scope>NUCLEOTIDE SEQUENCE</scope>
    <source>
        <strain evidence="2">CrO1</strain>
    </source>
</reference>
<evidence type="ECO:0000313" key="3">
    <source>
        <dbReference type="Proteomes" id="UP000617041"/>
    </source>
</evidence>
<dbReference type="AlphaFoldDB" id="A0A934Q4L9"/>
<dbReference type="InterPro" id="IPR023808">
    <property type="entry name" value="Nitrile_Hydratase_acc_put"/>
</dbReference>
<accession>A0A934Q4L9</accession>
<evidence type="ECO:0000259" key="1">
    <source>
        <dbReference type="Pfam" id="PF21006"/>
    </source>
</evidence>
<proteinExistence type="predicted"/>
<keyword evidence="3" id="KW-1185">Reference proteome</keyword>